<dbReference type="AlphaFoldDB" id="A0AAD8Y4M4"/>
<dbReference type="GO" id="GO:0071562">
    <property type="term" value="P:nucleus-vacuole junction assembly"/>
    <property type="evidence" value="ECO:0007669"/>
    <property type="project" value="InterPro"/>
</dbReference>
<evidence type="ECO:0000256" key="7">
    <source>
        <dbReference type="ARBA" id="ARBA00026209"/>
    </source>
</evidence>
<organism evidence="9 10">
    <name type="scientific">Skeletonema marinoi</name>
    <dbReference type="NCBI Taxonomy" id="267567"/>
    <lineage>
        <taxon>Eukaryota</taxon>
        <taxon>Sar</taxon>
        <taxon>Stramenopiles</taxon>
        <taxon>Ochrophyta</taxon>
        <taxon>Bacillariophyta</taxon>
        <taxon>Coscinodiscophyceae</taxon>
        <taxon>Thalassiosirophycidae</taxon>
        <taxon>Thalassiosirales</taxon>
        <taxon>Skeletonemataceae</taxon>
        <taxon>Skeletonema</taxon>
        <taxon>Skeletonema marinoi-dohrnii complex</taxon>
    </lineage>
</organism>
<comment type="caution">
    <text evidence="9">The sequence shown here is derived from an EMBL/GenBank/DDBJ whole genome shotgun (WGS) entry which is preliminary data.</text>
</comment>
<evidence type="ECO:0000256" key="4">
    <source>
        <dbReference type="ARBA" id="ARBA00022737"/>
    </source>
</evidence>
<evidence type="ECO:0000256" key="3">
    <source>
        <dbReference type="ARBA" id="ARBA00022554"/>
    </source>
</evidence>
<keyword evidence="4" id="KW-0677">Repeat</keyword>
<feature type="region of interest" description="Disordered" evidence="8">
    <location>
        <begin position="111"/>
        <end position="181"/>
    </location>
</feature>
<dbReference type="PANTHER" id="PTHR47249">
    <property type="entry name" value="VACUOLAR PROTEIN 8"/>
    <property type="match status" value="1"/>
</dbReference>
<evidence type="ECO:0000313" key="10">
    <source>
        <dbReference type="Proteomes" id="UP001224775"/>
    </source>
</evidence>
<sequence>LHDFRKGTSTSYLIINQPFRPSTLYKLIPSRYHPHTKMEAVDILFPWRKRPPPQSQQSVAPSSQGGSSYNSHSLPHPQEHGQHFNNPNVMYGYTSESARMFDTSTVGASTIGTSTIGSGGVSKFGGGGGGGGDEEGTFVGDRRAVLRNAKKQSSFTSQSSRNQQQQQPLPHQSNSSQRSFTTDRYNDTTTIATMDNNYRMHQHQPYEGTDDLMSTYSQEMSTDKHHMQSRQQPSRHLPSQGNNDRDRGGVMNSSIHSGGSNHRGGGLANSVGISGSSMPRYRPAAAGAGAGGLDNSNRSDRSGGGNMSMSDSGSVQYQNQYGHSQGVVSQYSVARPQQQHGGSMRQSSHIIEEEDEFYMDDEDDIIEEEELIDEGGEPLPISPYRQLIDAINMSILPTSLRLSSLAQACEFFDHRDKSIHDAELREGAAFVLYHKLAFVLRLSRCGEIDGEMEERASKLLLEQGNTTTTKDGSSHHHQNLLGGMMGGGGGSSSGRNMMNHQQTYQRHLVNSTQLQKQSEHDKEIAMICSCLEMIHRANPDAIAQTWDECGTEILPLLVSVLERPFQKIERAVWNALYNQNMSGGGAAGANNVPGSLERAVAMAVTRDQKLAVQKVTKVLAMYSLVPEAKSPMCQCEGMLRWLTRIIDTHNYNRVKPGTPAFGGRASFRGKGGSGVGGGGGGNIHGSFNSDMSDDAKKDSAKRLELASRATSGSGLYMTEAARFNTIATLTNLAALESNRMSMLLEPGLLDNICRAVHNEHSDVPKQCSALAIMNLSNGDMDNVPEMASNDMVLETLLKLIREVNPETRRNAVVTIFNIACSDLNTVRLARYRDGMILEALTELVGSDDPVRLHDEARANAAETLFNMACSDISETTDRMANHAGLLECLAVVLRGEHTGLEVKMYCSATLRRMAELIRHPMIAQGALLSALVKAATWTSTDCIAEAFRAQASEPENCVIMAHHHGLLNALSRLALTSGDDADVDKVRRAAVGAIELMSRQDEARALLAHNEGIIMALTKASYGDEGSLRDESLTRQSMMSEMDEATFDQSYERLEGDEDGEASVQSRRIQLALKNLVSAM</sequence>
<dbReference type="InterPro" id="IPR000225">
    <property type="entry name" value="Armadillo"/>
</dbReference>
<evidence type="ECO:0000313" key="9">
    <source>
        <dbReference type="EMBL" id="KAK1739098.1"/>
    </source>
</evidence>
<accession>A0AAD8Y4M4</accession>
<feature type="region of interest" description="Disordered" evidence="8">
    <location>
        <begin position="48"/>
        <end position="90"/>
    </location>
</feature>
<name>A0AAD8Y4M4_9STRA</name>
<feature type="compositionally biased region" description="Gly residues" evidence="8">
    <location>
        <begin position="672"/>
        <end position="683"/>
    </location>
</feature>
<dbReference type="GO" id="GO:0005774">
    <property type="term" value="C:vacuolar membrane"/>
    <property type="evidence" value="ECO:0007669"/>
    <property type="project" value="UniProtKB-SubCell"/>
</dbReference>
<feature type="compositionally biased region" description="Polar residues" evidence="8">
    <location>
        <begin position="251"/>
        <end position="260"/>
    </location>
</feature>
<keyword evidence="10" id="KW-1185">Reference proteome</keyword>
<keyword evidence="3" id="KW-0926">Vacuole</keyword>
<dbReference type="SMART" id="SM00185">
    <property type="entry name" value="ARM"/>
    <property type="match status" value="4"/>
</dbReference>
<dbReference type="SUPFAM" id="SSF48371">
    <property type="entry name" value="ARM repeat"/>
    <property type="match status" value="2"/>
</dbReference>
<feature type="region of interest" description="Disordered" evidence="8">
    <location>
        <begin position="191"/>
        <end position="210"/>
    </location>
</feature>
<proteinExistence type="inferred from homology"/>
<comment type="similarity">
    <text evidence="2">Belongs to the beta-catenin family.</text>
</comment>
<keyword evidence="6" id="KW-0449">Lipoprotein</keyword>
<feature type="compositionally biased region" description="Low complexity" evidence="8">
    <location>
        <begin position="152"/>
        <end position="177"/>
    </location>
</feature>
<feature type="compositionally biased region" description="Low complexity" evidence="8">
    <location>
        <begin position="55"/>
        <end position="73"/>
    </location>
</feature>
<dbReference type="Gene3D" id="1.25.10.10">
    <property type="entry name" value="Leucine-rich Repeat Variant"/>
    <property type="match status" value="2"/>
</dbReference>
<keyword evidence="5" id="KW-0472">Membrane</keyword>
<dbReference type="PANTHER" id="PTHR47249:SF1">
    <property type="entry name" value="VACUOLAR PROTEIN 8"/>
    <property type="match status" value="1"/>
</dbReference>
<evidence type="ECO:0000256" key="2">
    <source>
        <dbReference type="ARBA" id="ARBA00005462"/>
    </source>
</evidence>
<feature type="compositionally biased region" description="Gly residues" evidence="8">
    <location>
        <begin position="117"/>
        <end position="131"/>
    </location>
</feature>
<reference evidence="9" key="1">
    <citation type="submission" date="2023-06" db="EMBL/GenBank/DDBJ databases">
        <title>Survivors Of The Sea: Transcriptome response of Skeletonema marinoi to long-term dormancy.</title>
        <authorList>
            <person name="Pinder M.I.M."/>
            <person name="Kourtchenko O."/>
            <person name="Robertson E.K."/>
            <person name="Larsson T."/>
            <person name="Maumus F."/>
            <person name="Osuna-Cruz C.M."/>
            <person name="Vancaester E."/>
            <person name="Stenow R."/>
            <person name="Vandepoele K."/>
            <person name="Ploug H."/>
            <person name="Bruchert V."/>
            <person name="Godhe A."/>
            <person name="Topel M."/>
        </authorList>
    </citation>
    <scope>NUCLEOTIDE SEQUENCE</scope>
    <source>
        <strain evidence="9">R05AC</strain>
    </source>
</reference>
<feature type="region of interest" description="Disordered" evidence="8">
    <location>
        <begin position="672"/>
        <end position="694"/>
    </location>
</feature>
<feature type="region of interest" description="Disordered" evidence="8">
    <location>
        <begin position="219"/>
        <end position="317"/>
    </location>
</feature>
<dbReference type="InterPro" id="IPR045156">
    <property type="entry name" value="Vac8"/>
</dbReference>
<dbReference type="Proteomes" id="UP001224775">
    <property type="component" value="Unassembled WGS sequence"/>
</dbReference>
<feature type="non-terminal residue" evidence="9">
    <location>
        <position position="1"/>
    </location>
</feature>
<dbReference type="GO" id="GO:0043495">
    <property type="term" value="F:protein-membrane adaptor activity"/>
    <property type="evidence" value="ECO:0007669"/>
    <property type="project" value="InterPro"/>
</dbReference>
<evidence type="ECO:0000256" key="8">
    <source>
        <dbReference type="SAM" id="MobiDB-lite"/>
    </source>
</evidence>
<dbReference type="InterPro" id="IPR011989">
    <property type="entry name" value="ARM-like"/>
</dbReference>
<evidence type="ECO:0000256" key="6">
    <source>
        <dbReference type="ARBA" id="ARBA00023288"/>
    </source>
</evidence>
<dbReference type="EMBL" id="JATAAI010000019">
    <property type="protein sequence ID" value="KAK1739098.1"/>
    <property type="molecule type" value="Genomic_DNA"/>
</dbReference>
<gene>
    <name evidence="9" type="ORF">QTG54_010414</name>
</gene>
<dbReference type="InterPro" id="IPR016024">
    <property type="entry name" value="ARM-type_fold"/>
</dbReference>
<evidence type="ECO:0000256" key="5">
    <source>
        <dbReference type="ARBA" id="ARBA00023136"/>
    </source>
</evidence>
<feature type="compositionally biased region" description="Polar residues" evidence="8">
    <location>
        <begin position="229"/>
        <end position="242"/>
    </location>
</feature>
<comment type="subcellular location">
    <subcellularLocation>
        <location evidence="1">Vacuole membrane</location>
        <topology evidence="1">Lipid-anchor</topology>
    </subcellularLocation>
</comment>
<protein>
    <recommendedName>
        <fullName evidence="7">Vacuolar protein 8</fullName>
    </recommendedName>
</protein>
<evidence type="ECO:0000256" key="1">
    <source>
        <dbReference type="ARBA" id="ARBA00004592"/>
    </source>
</evidence>